<dbReference type="OrthoDB" id="5796917at2"/>
<organism evidence="1 2">
    <name type="scientific">Thioalbus denitrificans</name>
    <dbReference type="NCBI Taxonomy" id="547122"/>
    <lineage>
        <taxon>Bacteria</taxon>
        <taxon>Pseudomonadati</taxon>
        <taxon>Pseudomonadota</taxon>
        <taxon>Gammaproteobacteria</taxon>
        <taxon>Chromatiales</taxon>
        <taxon>Ectothiorhodospiraceae</taxon>
        <taxon>Thioalbus</taxon>
    </lineage>
</organism>
<reference evidence="1 2" key="1">
    <citation type="submission" date="2018-07" db="EMBL/GenBank/DDBJ databases">
        <title>Genomic Encyclopedia of Type Strains, Phase IV (KMG-IV): sequencing the most valuable type-strain genomes for metagenomic binning, comparative biology and taxonomic classification.</title>
        <authorList>
            <person name="Goeker M."/>
        </authorList>
    </citation>
    <scope>NUCLEOTIDE SEQUENCE [LARGE SCALE GENOMIC DNA]</scope>
    <source>
        <strain evidence="1 2">DSM 26407</strain>
    </source>
</reference>
<protein>
    <submittedName>
        <fullName evidence="1">Uncharacterized protein</fullName>
    </submittedName>
</protein>
<proteinExistence type="predicted"/>
<evidence type="ECO:0000313" key="2">
    <source>
        <dbReference type="Proteomes" id="UP000252707"/>
    </source>
</evidence>
<dbReference type="RefSeq" id="WP_114278729.1">
    <property type="nucleotide sequence ID" value="NZ_QPJY01000002.1"/>
</dbReference>
<dbReference type="EMBL" id="QPJY01000002">
    <property type="protein sequence ID" value="RCX31895.1"/>
    <property type="molecule type" value="Genomic_DNA"/>
</dbReference>
<evidence type="ECO:0000313" key="1">
    <source>
        <dbReference type="EMBL" id="RCX31895.1"/>
    </source>
</evidence>
<sequence>MSHSCLILTPADPDAGTPSPDALLAALRDLGLVHPDSVDAGAGRLAPGGKLLWHVTFLGCSPALALHGEGDGPPCHLRIRQTPGQVELLVGGNAVTPRCPGCASPLREWRTALAGWRMDPEAAWRCPACGCASTPARLDWRRHGGAGRLFVEIWGVFPGEAVPGDGLMARLETLGAGPWRYFYHQPGKDG</sequence>
<comment type="caution">
    <text evidence="1">The sequence shown here is derived from an EMBL/GenBank/DDBJ whole genome shotgun (WGS) entry which is preliminary data.</text>
</comment>
<keyword evidence="2" id="KW-1185">Reference proteome</keyword>
<name>A0A369CFM0_9GAMM</name>
<accession>A0A369CFM0</accession>
<dbReference type="Proteomes" id="UP000252707">
    <property type="component" value="Unassembled WGS sequence"/>
</dbReference>
<gene>
    <name evidence="1" type="ORF">DFQ59_102242</name>
</gene>
<dbReference type="AlphaFoldDB" id="A0A369CFM0"/>